<proteinExistence type="predicted"/>
<keyword evidence="2" id="KW-1185">Reference proteome</keyword>
<dbReference type="EMBL" id="JAIWYP010000009">
    <property type="protein sequence ID" value="KAH3776287.1"/>
    <property type="molecule type" value="Genomic_DNA"/>
</dbReference>
<reference evidence="1" key="2">
    <citation type="submission" date="2020-11" db="EMBL/GenBank/DDBJ databases">
        <authorList>
            <person name="McCartney M.A."/>
            <person name="Auch B."/>
            <person name="Kono T."/>
            <person name="Mallez S."/>
            <person name="Becker A."/>
            <person name="Gohl D.M."/>
            <person name="Silverstein K.A.T."/>
            <person name="Koren S."/>
            <person name="Bechman K.B."/>
            <person name="Herman A."/>
            <person name="Abrahante J.E."/>
            <person name="Garbe J."/>
        </authorList>
    </citation>
    <scope>NUCLEOTIDE SEQUENCE</scope>
    <source>
        <strain evidence="1">Duluth1</strain>
        <tissue evidence="1">Whole animal</tissue>
    </source>
</reference>
<accession>A0A9D4IKS7</accession>
<sequence>MSVFRSVCFRLAVEEFIPPSLVGLDCFGYPDLFTIFPDSILDGMCQFISCLRSCSNVDHVSLTYMSLVFSRNSVCCAVSLAPIDW</sequence>
<gene>
    <name evidence="1" type="ORF">DPMN_177708</name>
</gene>
<evidence type="ECO:0000313" key="1">
    <source>
        <dbReference type="EMBL" id="KAH3776287.1"/>
    </source>
</evidence>
<evidence type="ECO:0000313" key="2">
    <source>
        <dbReference type="Proteomes" id="UP000828390"/>
    </source>
</evidence>
<name>A0A9D4IKS7_DREPO</name>
<dbReference type="Proteomes" id="UP000828390">
    <property type="component" value="Unassembled WGS sequence"/>
</dbReference>
<reference evidence="1" key="1">
    <citation type="journal article" date="2019" name="bioRxiv">
        <title>The Genome of the Zebra Mussel, Dreissena polymorpha: A Resource for Invasive Species Research.</title>
        <authorList>
            <person name="McCartney M.A."/>
            <person name="Auch B."/>
            <person name="Kono T."/>
            <person name="Mallez S."/>
            <person name="Zhang Y."/>
            <person name="Obille A."/>
            <person name="Becker A."/>
            <person name="Abrahante J.E."/>
            <person name="Garbe J."/>
            <person name="Badalamenti J.P."/>
            <person name="Herman A."/>
            <person name="Mangelson H."/>
            <person name="Liachko I."/>
            <person name="Sullivan S."/>
            <person name="Sone E.D."/>
            <person name="Koren S."/>
            <person name="Silverstein K.A.T."/>
            <person name="Beckman K.B."/>
            <person name="Gohl D.M."/>
        </authorList>
    </citation>
    <scope>NUCLEOTIDE SEQUENCE</scope>
    <source>
        <strain evidence="1">Duluth1</strain>
        <tissue evidence="1">Whole animal</tissue>
    </source>
</reference>
<comment type="caution">
    <text evidence="1">The sequence shown here is derived from an EMBL/GenBank/DDBJ whole genome shotgun (WGS) entry which is preliminary data.</text>
</comment>
<dbReference type="AlphaFoldDB" id="A0A9D4IKS7"/>
<protein>
    <submittedName>
        <fullName evidence="1">Uncharacterized protein</fullName>
    </submittedName>
</protein>
<organism evidence="1 2">
    <name type="scientific">Dreissena polymorpha</name>
    <name type="common">Zebra mussel</name>
    <name type="synonym">Mytilus polymorpha</name>
    <dbReference type="NCBI Taxonomy" id="45954"/>
    <lineage>
        <taxon>Eukaryota</taxon>
        <taxon>Metazoa</taxon>
        <taxon>Spiralia</taxon>
        <taxon>Lophotrochozoa</taxon>
        <taxon>Mollusca</taxon>
        <taxon>Bivalvia</taxon>
        <taxon>Autobranchia</taxon>
        <taxon>Heteroconchia</taxon>
        <taxon>Euheterodonta</taxon>
        <taxon>Imparidentia</taxon>
        <taxon>Neoheterodontei</taxon>
        <taxon>Myida</taxon>
        <taxon>Dreissenoidea</taxon>
        <taxon>Dreissenidae</taxon>
        <taxon>Dreissena</taxon>
    </lineage>
</organism>